<sequence length="124" mass="14249">MKALICLILNALPYAGIALLLDYQYISDGPVLIYFLLQLSISLSICLIMREETKKMWRILFFSQFLSLLLNLLTLYAGNLPFSTYFKPFTVYGWSVLTQVFGLLLQAITAGLFIWVKRVIKDKN</sequence>
<dbReference type="RefSeq" id="WP_003577294.1">
    <property type="nucleotide sequence ID" value="NZ_AFYO01000004.1"/>
</dbReference>
<accession>A0A3E2X4H7</accession>
<keyword evidence="1" id="KW-0472">Membrane</keyword>
<keyword evidence="1" id="KW-1133">Transmembrane helix</keyword>
<keyword evidence="1" id="KW-0812">Transmembrane</keyword>
<organism evidence="2 3">
    <name type="scientific">Lacticaseibacillus paracasei</name>
    <name type="common">Lactobacillus paracasei</name>
    <dbReference type="NCBI Taxonomy" id="1597"/>
    <lineage>
        <taxon>Bacteria</taxon>
        <taxon>Bacillati</taxon>
        <taxon>Bacillota</taxon>
        <taxon>Bacilli</taxon>
        <taxon>Lactobacillales</taxon>
        <taxon>Lactobacillaceae</taxon>
        <taxon>Lacticaseibacillus</taxon>
    </lineage>
</organism>
<gene>
    <name evidence="2" type="ORF">PGA78_02460</name>
</gene>
<dbReference type="Proteomes" id="UP001212327">
    <property type="component" value="Unassembled WGS sequence"/>
</dbReference>
<protein>
    <submittedName>
        <fullName evidence="2">Uncharacterized protein</fullName>
    </submittedName>
</protein>
<dbReference type="AlphaFoldDB" id="A0A0E2LXN4"/>
<feature type="transmembrane region" description="Helical" evidence="1">
    <location>
        <begin position="91"/>
        <end position="116"/>
    </location>
</feature>
<name>A0A0E2LXN4_LACPA</name>
<proteinExistence type="predicted"/>
<evidence type="ECO:0000313" key="3">
    <source>
        <dbReference type="Proteomes" id="UP001212327"/>
    </source>
</evidence>
<dbReference type="EMBL" id="JAQLSF010000001">
    <property type="protein sequence ID" value="MDB1563645.1"/>
    <property type="molecule type" value="Genomic_DNA"/>
</dbReference>
<evidence type="ECO:0000256" key="1">
    <source>
        <dbReference type="SAM" id="Phobius"/>
    </source>
</evidence>
<comment type="caution">
    <text evidence="2">The sequence shown here is derived from an EMBL/GenBank/DDBJ whole genome shotgun (WGS) entry which is preliminary data.</text>
</comment>
<accession>A0A0E2LXN4</accession>
<feature type="transmembrane region" description="Helical" evidence="1">
    <location>
        <begin position="60"/>
        <end position="79"/>
    </location>
</feature>
<feature type="transmembrane region" description="Helical" evidence="1">
    <location>
        <begin position="30"/>
        <end position="48"/>
    </location>
</feature>
<evidence type="ECO:0000313" key="2">
    <source>
        <dbReference type="EMBL" id="MDB1563645.1"/>
    </source>
</evidence>
<reference evidence="2 3" key="1">
    <citation type="submission" date="2023-01" db="EMBL/GenBank/DDBJ databases">
        <title>Complete genome sequence of Lacticaseibacillus paracasei SRCM217440 isolated from Makgeolli.</title>
        <authorList>
            <person name="Yang H.-G."/>
            <person name="Jeong S.-J."/>
            <person name="Ha G.-S."/>
            <person name="Yang H.-J."/>
            <person name="Jeong D.-Y."/>
        </authorList>
    </citation>
    <scope>NUCLEOTIDE SEQUENCE [LARGE SCALE GENOMIC DNA]</scope>
    <source>
        <strain evidence="2 3">SRCM217440</strain>
    </source>
</reference>